<dbReference type="Pfam" id="PF02900">
    <property type="entry name" value="LigB"/>
    <property type="match status" value="1"/>
</dbReference>
<evidence type="ECO:0000313" key="3">
    <source>
        <dbReference type="Proteomes" id="UP000218323"/>
    </source>
</evidence>
<dbReference type="GO" id="GO:0008198">
    <property type="term" value="F:ferrous iron binding"/>
    <property type="evidence" value="ECO:0007669"/>
    <property type="project" value="InterPro"/>
</dbReference>
<dbReference type="EMBL" id="NWVC01000013">
    <property type="protein sequence ID" value="PCG13097.1"/>
    <property type="molecule type" value="Genomic_DNA"/>
</dbReference>
<keyword evidence="3" id="KW-1185">Reference proteome</keyword>
<reference evidence="2 3" key="1">
    <citation type="submission" date="2017-09" db="EMBL/GenBank/DDBJ databases">
        <title>Sphingomonas adhaesiva DSM 7418, whole genome shotgun sequence.</title>
        <authorList>
            <person name="Feng G."/>
            <person name="Zhu H."/>
        </authorList>
    </citation>
    <scope>NUCLEOTIDE SEQUENCE [LARGE SCALE GENOMIC DNA]</scope>
    <source>
        <strain evidence="2 3">DSM 7418</strain>
    </source>
</reference>
<gene>
    <name evidence="2" type="ORF">COA07_16445</name>
</gene>
<dbReference type="Proteomes" id="UP000218323">
    <property type="component" value="Unassembled WGS sequence"/>
</dbReference>
<dbReference type="InterPro" id="IPR004183">
    <property type="entry name" value="Xdiol_dOase_suB"/>
</dbReference>
<dbReference type="GO" id="GO:0016702">
    <property type="term" value="F:oxidoreductase activity, acting on single donors with incorporation of molecular oxygen, incorporation of two atoms of oxygen"/>
    <property type="evidence" value="ECO:0007669"/>
    <property type="project" value="UniProtKB-ARBA"/>
</dbReference>
<dbReference type="CDD" id="cd07367">
    <property type="entry name" value="CarBb"/>
    <property type="match status" value="1"/>
</dbReference>
<dbReference type="Gene3D" id="3.40.830.10">
    <property type="entry name" value="LigB-like"/>
    <property type="match status" value="1"/>
</dbReference>
<evidence type="ECO:0000259" key="1">
    <source>
        <dbReference type="Pfam" id="PF02900"/>
    </source>
</evidence>
<protein>
    <submittedName>
        <fullName evidence="2">Catalytic subunit of meta cleavage enzyme</fullName>
    </submittedName>
</protein>
<accession>A0A2A4I281</accession>
<evidence type="ECO:0000313" key="2">
    <source>
        <dbReference type="EMBL" id="PCG13097.1"/>
    </source>
</evidence>
<dbReference type="InterPro" id="IPR034944">
    <property type="entry name" value="CarBb"/>
</dbReference>
<dbReference type="SUPFAM" id="SSF53213">
    <property type="entry name" value="LigB-like"/>
    <property type="match status" value="1"/>
</dbReference>
<organism evidence="2 3">
    <name type="scientific">Sphingomonas adhaesiva</name>
    <dbReference type="NCBI Taxonomy" id="28212"/>
    <lineage>
        <taxon>Bacteria</taxon>
        <taxon>Pseudomonadati</taxon>
        <taxon>Pseudomonadota</taxon>
        <taxon>Alphaproteobacteria</taxon>
        <taxon>Sphingomonadales</taxon>
        <taxon>Sphingomonadaceae</taxon>
        <taxon>Sphingomonas</taxon>
    </lineage>
</organism>
<comment type="caution">
    <text evidence="2">The sequence shown here is derived from an EMBL/GenBank/DDBJ whole genome shotgun (WGS) entry which is preliminary data.</text>
</comment>
<dbReference type="RefSeq" id="WP_011607921.1">
    <property type="nucleotide sequence ID" value="NZ_NWVC01000013.1"/>
</dbReference>
<proteinExistence type="predicted"/>
<dbReference type="AlphaFoldDB" id="A0A2A4I281"/>
<sequence>MAELVGAFATSHVLFGSPVGDDQALRVVDGMNEIGRRVRALDPDLLVVVGSDHLFNITTKLQPPFTVGVSDTFTPFGDMDIERRPFPGHRAFAQALCRRAADSFDLAQAEELRPDHGVMVPLMFVNPEGTTPVVPLLVNTNMDPAPSPARCAALGEVVARTVAEDLPAEVRVVALATGGLSHWINLPRHGEVNAAFDERVIEALASGDLGDLSGMGVPELLDQAGNGGLEIVNWIMVAAMAAGRGWRGERIYYEPMPQWMTGMGGMAFR</sequence>
<name>A0A2A4I281_9SPHN</name>
<feature type="domain" description="Extradiol ring-cleavage dioxygenase class III enzyme subunit B" evidence="1">
    <location>
        <begin position="22"/>
        <end position="263"/>
    </location>
</feature>